<name>A0A0U3GPT7_9CREN</name>
<dbReference type="EMBL" id="CP013695">
    <property type="protein sequence ID" value="ALU30745.1"/>
    <property type="molecule type" value="Genomic_DNA"/>
</dbReference>
<sequence length="218" mass="25133">MIDLDSKGKGIQFQFYAAYYPPIYSKLKANNIRELMEGVKKCDNYSLFYHIFHPVFSSHLIPEEYSNDFAHWISESLGDKELAELVSDIPGAEPRTVDNIRSDLINVLSLRSNGRVALSPFVFVSCRVITYKTNYVANTLGEFLDCLSEIPGRSLVWHFVTRRVLGYTNRNDFSSWLETNFGLSEVAEELSKIDPQTYVDEEVLRSDIIKTLERWLLK</sequence>
<dbReference type="RefSeq" id="WP_011278634.1">
    <property type="nucleotide sequence ID" value="NZ_BHWZ01000004.1"/>
</dbReference>
<evidence type="ECO:0000313" key="1">
    <source>
        <dbReference type="EMBL" id="ALU30055.1"/>
    </source>
</evidence>
<reference evidence="3 4" key="1">
    <citation type="submission" date="2015-12" db="EMBL/GenBank/DDBJ databases">
        <title>A stable core within a dynamic pangenome in Sulfolobus acidocaldarius.</title>
        <authorList>
            <person name="Anderson R."/>
            <person name="Kouris A."/>
            <person name="Seward C."/>
            <person name="Campbell K."/>
            <person name="Whitaker R."/>
        </authorList>
    </citation>
    <scope>NUCLEOTIDE SEQUENCE [LARGE SCALE GENOMIC DNA]</scope>
    <source>
        <strain evidence="1 4">GG12-C01-09</strain>
        <strain evidence="2 3">NG05B_CO5_07</strain>
    </source>
</reference>
<dbReference type="InterPro" id="IPR044036">
    <property type="entry name" value="DUF5752"/>
</dbReference>
<dbReference type="PaxDb" id="1435377-SUSAZ_08765"/>
<proteinExistence type="predicted"/>
<dbReference type="Pfam" id="PF19027">
    <property type="entry name" value="DUF5752"/>
    <property type="match status" value="1"/>
</dbReference>
<evidence type="ECO:0000313" key="3">
    <source>
        <dbReference type="Proteomes" id="UP000060043"/>
    </source>
</evidence>
<dbReference type="AlphaFoldDB" id="A0A0U3GPT7"/>
<organism evidence="2 3">
    <name type="scientific">Sulfolobus acidocaldarius</name>
    <dbReference type="NCBI Taxonomy" id="2285"/>
    <lineage>
        <taxon>Archaea</taxon>
        <taxon>Thermoproteota</taxon>
        <taxon>Thermoprotei</taxon>
        <taxon>Sulfolobales</taxon>
        <taxon>Sulfolobaceae</taxon>
        <taxon>Sulfolobus</taxon>
    </lineage>
</organism>
<accession>A0A0U3GPT7</accession>
<gene>
    <name evidence="1" type="ORF">ATY89_08990</name>
    <name evidence="2" type="ORF">ATZ20_00400</name>
</gene>
<dbReference type="OrthoDB" id="24975at2157"/>
<dbReference type="GeneID" id="14552322"/>
<protein>
    <submittedName>
        <fullName evidence="2">Uncharacterized protein</fullName>
    </submittedName>
</protein>
<dbReference type="EMBL" id="CP013694">
    <property type="protein sequence ID" value="ALU30055.1"/>
    <property type="molecule type" value="Genomic_DNA"/>
</dbReference>
<dbReference type="Proteomes" id="UP000065473">
    <property type="component" value="Chromosome"/>
</dbReference>
<dbReference type="STRING" id="1435377.SUSAZ_08765"/>
<dbReference type="OMA" id="IFYHFID"/>
<evidence type="ECO:0000313" key="4">
    <source>
        <dbReference type="Proteomes" id="UP000065473"/>
    </source>
</evidence>
<dbReference type="Proteomes" id="UP000060043">
    <property type="component" value="Chromosome"/>
</dbReference>
<evidence type="ECO:0000313" key="2">
    <source>
        <dbReference type="EMBL" id="ALU30745.1"/>
    </source>
</evidence>